<dbReference type="CDD" id="cd22366">
    <property type="entry name" value="XisH-like"/>
    <property type="match status" value="1"/>
</dbReference>
<dbReference type="Pfam" id="PF08814">
    <property type="entry name" value="XisH"/>
    <property type="match status" value="1"/>
</dbReference>
<protein>
    <submittedName>
        <fullName evidence="1">Fatty-acid oxidation protein subunit alpha</fullName>
    </submittedName>
</protein>
<dbReference type="Proteomes" id="UP000252085">
    <property type="component" value="Unassembled WGS sequence"/>
</dbReference>
<evidence type="ECO:0000313" key="1">
    <source>
        <dbReference type="EMBL" id="RCJ33884.1"/>
    </source>
</evidence>
<reference evidence="1 2" key="1">
    <citation type="submission" date="2016-04" db="EMBL/GenBank/DDBJ databases">
        <authorList>
            <person name="Evans L.H."/>
            <person name="Alamgir A."/>
            <person name="Owens N."/>
            <person name="Weber N.D."/>
            <person name="Virtaneva K."/>
            <person name="Barbian K."/>
            <person name="Babar A."/>
            <person name="Rosenke K."/>
        </authorList>
    </citation>
    <scope>NUCLEOTIDE SEQUENCE [LARGE SCALE GENOMIC DNA]</scope>
    <source>
        <strain evidence="1">NIES-2108</strain>
    </source>
</reference>
<organism evidence="1 2">
    <name type="scientific">Nostoc punctiforme NIES-2108</name>
    <dbReference type="NCBI Taxonomy" id="1356359"/>
    <lineage>
        <taxon>Bacteria</taxon>
        <taxon>Bacillati</taxon>
        <taxon>Cyanobacteriota</taxon>
        <taxon>Cyanophyceae</taxon>
        <taxon>Nostocales</taxon>
        <taxon>Nostocaceae</taxon>
        <taxon>Nostoc</taxon>
    </lineage>
</organism>
<dbReference type="InterPro" id="IPR014919">
    <property type="entry name" value="XisH"/>
</dbReference>
<dbReference type="InterPro" id="IPR011856">
    <property type="entry name" value="tRNA_endonuc-like_dom_sf"/>
</dbReference>
<comment type="caution">
    <text evidence="1">The sequence shown here is derived from an EMBL/GenBank/DDBJ whole genome shotgun (WGS) entry which is preliminary data.</text>
</comment>
<gene>
    <name evidence="1" type="ORF">A6769_24310</name>
</gene>
<evidence type="ECO:0000313" key="2">
    <source>
        <dbReference type="Proteomes" id="UP000252085"/>
    </source>
</evidence>
<dbReference type="EMBL" id="LXQE01000158">
    <property type="protein sequence ID" value="RCJ33884.1"/>
    <property type="molecule type" value="Genomic_DNA"/>
</dbReference>
<dbReference type="InterPro" id="IPR011335">
    <property type="entry name" value="Restrct_endonuc-II-like"/>
</dbReference>
<sequence length="138" mass="15959">MPAKDIFHYAVRKGLEKEGWLITNDPLRIEIGDVEMYIDLGAEQILAAERAGEKIAVEIKSFIGASNISEFHTAIGQFFNYRIALEEQEPERVLYLAVPLGIYNAFFKLQFIKIVIQRSQLKLIIYDQIQEVILEWKN</sequence>
<dbReference type="GO" id="GO:0003676">
    <property type="term" value="F:nucleic acid binding"/>
    <property type="evidence" value="ECO:0007669"/>
    <property type="project" value="InterPro"/>
</dbReference>
<accession>A0A367RE98</accession>
<dbReference type="SUPFAM" id="SSF52980">
    <property type="entry name" value="Restriction endonuclease-like"/>
    <property type="match status" value="1"/>
</dbReference>
<proteinExistence type="predicted"/>
<name>A0A367RE98_NOSPU</name>
<dbReference type="AlphaFoldDB" id="A0A367RE98"/>
<dbReference type="Gene3D" id="3.40.1350.10">
    <property type="match status" value="1"/>
</dbReference>